<proteinExistence type="predicted"/>
<name>A0ABR3SAQ6_9PEZI</name>
<keyword evidence="2" id="KW-1185">Reference proteome</keyword>
<evidence type="ECO:0000313" key="1">
    <source>
        <dbReference type="EMBL" id="KAL1614357.1"/>
    </source>
</evidence>
<organism evidence="1 2">
    <name type="scientific">Neofusicoccum ribis</name>
    <dbReference type="NCBI Taxonomy" id="45134"/>
    <lineage>
        <taxon>Eukaryota</taxon>
        <taxon>Fungi</taxon>
        <taxon>Dikarya</taxon>
        <taxon>Ascomycota</taxon>
        <taxon>Pezizomycotina</taxon>
        <taxon>Dothideomycetes</taxon>
        <taxon>Dothideomycetes incertae sedis</taxon>
        <taxon>Botryosphaeriales</taxon>
        <taxon>Botryosphaeriaceae</taxon>
        <taxon>Neofusicoccum</taxon>
    </lineage>
</organism>
<sequence length="609" mass="69854">MATTEHPSGQWSCIPPWETTLLSFQYTADTSYSVKLVFKRGGQEYIYQTVTSVFPNLHYANLKDENMESALEQATFHQAIRILDPAFARMEQPGHVMRMLRMSHTIIDLSMEAAFRNSCEYTEYIDRIYQIPYGNPSKLPLHDWNQFQVIETFKDGFKVQARAGTIADAHSKGEVYGCILFKDKDLAADGAYLDYLQALDDLRSVAEMNRFDDDNDEEDDEDDGEDRECFEVPRLRAFLRVDDYSTSVVGFVFSWINPWTKASCLRQLPPGDLRNGRGAHLWTLCYQMFQKYHRLGYCITAEGREDNILDVIGITTLGRPFVRLPDLGTFRKISEPAGDGRTQRIFTFSASRSGDAAALQILSSFLLDRNLDSPRSSFVGKSLETSSPDPPRSNSHDYLESLPKELLHMILDYVLLRPSVHCTEKGFCAWPPLDTAVFMASKSLRRSALLRFVRNPFVVEYKFLGTFLRHVAGIKIREDDNFLSNDLVQGDVECWASIQDVTLIVSESISYEGTRHALMMRGLWERSGLALCELLKKRGRDEADLKTKVQIFFSHNPFTTLPYREMRKLLHSFRHFLEFASVEVALPNRKDQWRDRIYGLLGARSDDLD</sequence>
<dbReference type="EMBL" id="JAJVDC020000395">
    <property type="protein sequence ID" value="KAL1614357.1"/>
    <property type="molecule type" value="Genomic_DNA"/>
</dbReference>
<comment type="caution">
    <text evidence="1">The sequence shown here is derived from an EMBL/GenBank/DDBJ whole genome shotgun (WGS) entry which is preliminary data.</text>
</comment>
<evidence type="ECO:0008006" key="3">
    <source>
        <dbReference type="Google" id="ProtNLM"/>
    </source>
</evidence>
<dbReference type="Proteomes" id="UP001521116">
    <property type="component" value="Unassembled WGS sequence"/>
</dbReference>
<protein>
    <recommendedName>
        <fullName evidence="3">F-box domain-containing protein</fullName>
    </recommendedName>
</protein>
<reference evidence="1 2" key="1">
    <citation type="submission" date="2024-02" db="EMBL/GenBank/DDBJ databases">
        <title>De novo assembly and annotation of 12 fungi associated with fruit tree decline syndrome in Ontario, Canada.</title>
        <authorList>
            <person name="Sulman M."/>
            <person name="Ellouze W."/>
            <person name="Ilyukhin E."/>
        </authorList>
    </citation>
    <scope>NUCLEOTIDE SEQUENCE [LARGE SCALE GENOMIC DNA]</scope>
    <source>
        <strain evidence="1 2">M1-105</strain>
    </source>
</reference>
<accession>A0ABR3SAQ6</accession>
<evidence type="ECO:0000313" key="2">
    <source>
        <dbReference type="Proteomes" id="UP001521116"/>
    </source>
</evidence>
<gene>
    <name evidence="1" type="ORF">SLS56_012124</name>
</gene>